<reference evidence="2 3" key="1">
    <citation type="submission" date="2018-02" db="EMBL/GenBank/DDBJ databases">
        <title>The genomes of Aspergillus section Nigri reveals drivers in fungal speciation.</title>
        <authorList>
            <consortium name="DOE Joint Genome Institute"/>
            <person name="Vesth T.C."/>
            <person name="Nybo J."/>
            <person name="Theobald S."/>
            <person name="Brandl J."/>
            <person name="Frisvad J.C."/>
            <person name="Nielsen K.F."/>
            <person name="Lyhne E.K."/>
            <person name="Kogle M.E."/>
            <person name="Kuo A."/>
            <person name="Riley R."/>
            <person name="Clum A."/>
            <person name="Nolan M."/>
            <person name="Lipzen A."/>
            <person name="Salamov A."/>
            <person name="Henrissat B."/>
            <person name="Wiebenga A."/>
            <person name="De vries R.P."/>
            <person name="Grigoriev I.V."/>
            <person name="Mortensen U.H."/>
            <person name="Andersen M.R."/>
            <person name="Baker S.E."/>
        </authorList>
    </citation>
    <scope>NUCLEOTIDE SEQUENCE [LARGE SCALE GENOMIC DNA]</scope>
    <source>
        <strain evidence="2 3">CBS 115571</strain>
    </source>
</reference>
<dbReference type="EMBL" id="KZ825117">
    <property type="protein sequence ID" value="PYI21460.1"/>
    <property type="molecule type" value="Genomic_DNA"/>
</dbReference>
<evidence type="ECO:0000256" key="1">
    <source>
        <dbReference type="SAM" id="SignalP"/>
    </source>
</evidence>
<feature type="chain" id="PRO_5015841973" description="Secreted protein" evidence="1">
    <location>
        <begin position="17"/>
        <end position="187"/>
    </location>
</feature>
<accession>A0A2V5HYT6</accession>
<sequence length="187" mass="20558">MMMMMMMMMMMSVTTCYTPRHQSAAQSLPNSPGSLAGMRWMVVVARRSERLGHSSGKVRCSTGHDRDTNLASILPPVSLSWPSLAWAIWTYEAEGGGPERERGGKGWGRIVCHFATFTSMPGIQLGSLSACPVGAVHTVQYVECHCHCHPPGIHQNGPPVGACFARQWYGRARAPTGVYQRTTQHRN</sequence>
<keyword evidence="1" id="KW-0732">Signal</keyword>
<evidence type="ECO:0000313" key="2">
    <source>
        <dbReference type="EMBL" id="PYI21460.1"/>
    </source>
</evidence>
<proteinExistence type="predicted"/>
<name>A0A2V5HYT6_ASPV1</name>
<evidence type="ECO:0000313" key="3">
    <source>
        <dbReference type="Proteomes" id="UP000249829"/>
    </source>
</evidence>
<feature type="signal peptide" evidence="1">
    <location>
        <begin position="1"/>
        <end position="16"/>
    </location>
</feature>
<gene>
    <name evidence="2" type="ORF">BO99DRAFT_77691</name>
</gene>
<evidence type="ECO:0008006" key="4">
    <source>
        <dbReference type="Google" id="ProtNLM"/>
    </source>
</evidence>
<dbReference type="AlphaFoldDB" id="A0A2V5HYT6"/>
<organism evidence="2 3">
    <name type="scientific">Aspergillus violaceofuscus (strain CBS 115571)</name>
    <dbReference type="NCBI Taxonomy" id="1450538"/>
    <lineage>
        <taxon>Eukaryota</taxon>
        <taxon>Fungi</taxon>
        <taxon>Dikarya</taxon>
        <taxon>Ascomycota</taxon>
        <taxon>Pezizomycotina</taxon>
        <taxon>Eurotiomycetes</taxon>
        <taxon>Eurotiomycetidae</taxon>
        <taxon>Eurotiales</taxon>
        <taxon>Aspergillaceae</taxon>
        <taxon>Aspergillus</taxon>
    </lineage>
</organism>
<dbReference type="Proteomes" id="UP000249829">
    <property type="component" value="Unassembled WGS sequence"/>
</dbReference>
<protein>
    <recommendedName>
        <fullName evidence="4">Secreted protein</fullName>
    </recommendedName>
</protein>
<keyword evidence="3" id="KW-1185">Reference proteome</keyword>